<protein>
    <submittedName>
        <fullName evidence="1">Uncharacterized protein</fullName>
    </submittedName>
</protein>
<dbReference type="InterPro" id="IPR037293">
    <property type="entry name" value="Gal_Oxidase_central_sf"/>
</dbReference>
<reference evidence="1" key="1">
    <citation type="submission" date="2023-02" db="EMBL/GenBank/DDBJ databases">
        <title>Genome of toxic invasive species Heracleum sosnowskyi carries increased number of genes despite the absence of recent whole-genome duplications.</title>
        <authorList>
            <person name="Schelkunov M."/>
            <person name="Shtratnikova V."/>
            <person name="Makarenko M."/>
            <person name="Klepikova A."/>
            <person name="Omelchenko D."/>
            <person name="Novikova G."/>
            <person name="Obukhova E."/>
            <person name="Bogdanov V."/>
            <person name="Penin A."/>
            <person name="Logacheva M."/>
        </authorList>
    </citation>
    <scope>NUCLEOTIDE SEQUENCE</scope>
    <source>
        <strain evidence="1">Hsosn_3</strain>
        <tissue evidence="1">Leaf</tissue>
    </source>
</reference>
<dbReference type="EMBL" id="JAUIZM010000002">
    <property type="protein sequence ID" value="KAK1398145.1"/>
    <property type="molecule type" value="Genomic_DNA"/>
</dbReference>
<dbReference type="PANTHER" id="PTHR46034">
    <property type="match status" value="1"/>
</dbReference>
<dbReference type="Proteomes" id="UP001237642">
    <property type="component" value="Unassembled WGS sequence"/>
</dbReference>
<organism evidence="1 2">
    <name type="scientific">Heracleum sosnowskyi</name>
    <dbReference type="NCBI Taxonomy" id="360622"/>
    <lineage>
        <taxon>Eukaryota</taxon>
        <taxon>Viridiplantae</taxon>
        <taxon>Streptophyta</taxon>
        <taxon>Embryophyta</taxon>
        <taxon>Tracheophyta</taxon>
        <taxon>Spermatophyta</taxon>
        <taxon>Magnoliopsida</taxon>
        <taxon>eudicotyledons</taxon>
        <taxon>Gunneridae</taxon>
        <taxon>Pentapetalae</taxon>
        <taxon>asterids</taxon>
        <taxon>campanulids</taxon>
        <taxon>Apiales</taxon>
        <taxon>Apiaceae</taxon>
        <taxon>Apioideae</taxon>
        <taxon>apioid superclade</taxon>
        <taxon>Tordylieae</taxon>
        <taxon>Tordyliinae</taxon>
        <taxon>Heracleum</taxon>
    </lineage>
</organism>
<accession>A0AAD8N1C4</accession>
<dbReference type="InterPro" id="IPR015915">
    <property type="entry name" value="Kelch-typ_b-propeller"/>
</dbReference>
<gene>
    <name evidence="1" type="ORF">POM88_008008</name>
</gene>
<dbReference type="AlphaFoldDB" id="A0AAD8N1C4"/>
<name>A0AAD8N1C4_9APIA</name>
<evidence type="ECO:0000313" key="2">
    <source>
        <dbReference type="Proteomes" id="UP001237642"/>
    </source>
</evidence>
<dbReference type="InterPro" id="IPR006652">
    <property type="entry name" value="Kelch_1"/>
</dbReference>
<dbReference type="GO" id="GO:0034976">
    <property type="term" value="P:response to endoplasmic reticulum stress"/>
    <property type="evidence" value="ECO:0007669"/>
    <property type="project" value="InterPro"/>
</dbReference>
<sequence length="100" mass="11114">MVKSIEIYDPRIGSWTTGEPMSEQRGYAAAAVLKGRLYIIGGVVSGEGGDNIIETIECYKEGEGWQSTNLKAVGRRCFASAIVFKYDYDLLDEYVANEMF</sequence>
<dbReference type="Pfam" id="PF01344">
    <property type="entry name" value="Kelch_1"/>
    <property type="match status" value="1"/>
</dbReference>
<dbReference type="PANTHER" id="PTHR46034:SF7">
    <property type="entry name" value="INFLUENZA VIRUS NS1A-BINDING PROTEIN"/>
    <property type="match status" value="1"/>
</dbReference>
<dbReference type="SUPFAM" id="SSF117281">
    <property type="entry name" value="Kelch motif"/>
    <property type="match status" value="1"/>
</dbReference>
<evidence type="ECO:0000313" key="1">
    <source>
        <dbReference type="EMBL" id="KAK1398145.1"/>
    </source>
</evidence>
<keyword evidence="2" id="KW-1185">Reference proteome</keyword>
<dbReference type="Gene3D" id="2.130.10.80">
    <property type="entry name" value="Galactose oxidase/kelch, beta-propeller"/>
    <property type="match status" value="1"/>
</dbReference>
<dbReference type="InterPro" id="IPR044832">
    <property type="entry name" value="NRP-like"/>
</dbReference>
<comment type="caution">
    <text evidence="1">The sequence shown here is derived from an EMBL/GenBank/DDBJ whole genome shotgun (WGS) entry which is preliminary data.</text>
</comment>
<proteinExistence type="predicted"/>
<reference evidence="1" key="2">
    <citation type="submission" date="2023-05" db="EMBL/GenBank/DDBJ databases">
        <authorList>
            <person name="Schelkunov M.I."/>
        </authorList>
    </citation>
    <scope>NUCLEOTIDE SEQUENCE</scope>
    <source>
        <strain evidence="1">Hsosn_3</strain>
        <tissue evidence="1">Leaf</tissue>
    </source>
</reference>